<dbReference type="EMBL" id="UOEU01000450">
    <property type="protein sequence ID" value="VAW33455.1"/>
    <property type="molecule type" value="Genomic_DNA"/>
</dbReference>
<name>A0A3B0UQU9_9ZZZZ</name>
<proteinExistence type="predicted"/>
<gene>
    <name evidence="1" type="ORF">MNBD_CHLOROFLEXI01-311</name>
</gene>
<sequence length="243" mass="25252">MSSLEKSLLVGIGIVGVVTLCCLGAIFGAAVANNGEQGGRTAVTNLTQQERTAVTSPIQQEQAIVAQPTTTPTAMAAPTFPASDLPNISPDNTNLTALTAYAEEIKPILEEGLTAAERDGQIVEQGKNNPAALCDGNQVAHPTFVADAALMAQLKTSLQNIDAPAETAVQVHKPLTDSITLWGEALGNLNKSCETAVAAERDLLRLGASLQLGAAIINFHVASDNFWRLIVVYGLEAIVGSAP</sequence>
<organism evidence="1">
    <name type="scientific">hydrothermal vent metagenome</name>
    <dbReference type="NCBI Taxonomy" id="652676"/>
    <lineage>
        <taxon>unclassified sequences</taxon>
        <taxon>metagenomes</taxon>
        <taxon>ecological metagenomes</taxon>
    </lineage>
</organism>
<evidence type="ECO:0000313" key="1">
    <source>
        <dbReference type="EMBL" id="VAW33455.1"/>
    </source>
</evidence>
<accession>A0A3B0UQU9</accession>
<dbReference type="AlphaFoldDB" id="A0A3B0UQU9"/>
<reference evidence="1" key="1">
    <citation type="submission" date="2018-06" db="EMBL/GenBank/DDBJ databases">
        <authorList>
            <person name="Zhirakovskaya E."/>
        </authorList>
    </citation>
    <scope>NUCLEOTIDE SEQUENCE</scope>
</reference>
<protein>
    <submittedName>
        <fullName evidence="1">Uncharacterized protein</fullName>
    </submittedName>
</protein>